<dbReference type="Proteomes" id="UP001372526">
    <property type="component" value="Unassembled WGS sequence"/>
</dbReference>
<evidence type="ECO:0000313" key="4">
    <source>
        <dbReference type="Proteomes" id="UP001372526"/>
    </source>
</evidence>
<keyword evidence="4" id="KW-1185">Reference proteome</keyword>
<evidence type="ECO:0000256" key="1">
    <source>
        <dbReference type="SAM" id="Coils"/>
    </source>
</evidence>
<sequence length="129" mass="15344">MVCLKDYQRLEEDIAYLEYKLEKTKAELKRQSYRDKDILLMDPGNEETEKIIDQLKKELASKKEQLQQLVDLVSKFKGLDYKILKMKYIDGMTLETIAEELNYSPSYVKQKHAEIMRRFKFAERLKLGG</sequence>
<dbReference type="Pfam" id="PF04545">
    <property type="entry name" value="Sigma70_r4"/>
    <property type="match status" value="1"/>
</dbReference>
<dbReference type="InterPro" id="IPR013324">
    <property type="entry name" value="RNA_pol_sigma_r3/r4-like"/>
</dbReference>
<evidence type="ECO:0000313" key="3">
    <source>
        <dbReference type="EMBL" id="MEI4799916.1"/>
    </source>
</evidence>
<dbReference type="SUPFAM" id="SSF88659">
    <property type="entry name" value="Sigma3 and sigma4 domains of RNA polymerase sigma factors"/>
    <property type="match status" value="1"/>
</dbReference>
<dbReference type="Gene3D" id="1.20.140.160">
    <property type="match status" value="1"/>
</dbReference>
<organism evidence="3 4">
    <name type="scientific">Bacillus bruguierae</name>
    <dbReference type="NCBI Taxonomy" id="3127667"/>
    <lineage>
        <taxon>Bacteria</taxon>
        <taxon>Bacillati</taxon>
        <taxon>Bacillota</taxon>
        <taxon>Bacilli</taxon>
        <taxon>Bacillales</taxon>
        <taxon>Bacillaceae</taxon>
        <taxon>Bacillus</taxon>
    </lineage>
</organism>
<accession>A0ABU8FB50</accession>
<name>A0ABU8FB50_9BACI</name>
<gene>
    <name evidence="3" type="ORF">WAZ07_01015</name>
</gene>
<dbReference type="EMBL" id="JBAWSX010000001">
    <property type="protein sequence ID" value="MEI4799916.1"/>
    <property type="molecule type" value="Genomic_DNA"/>
</dbReference>
<dbReference type="RefSeq" id="WP_336470977.1">
    <property type="nucleotide sequence ID" value="NZ_JBAWSX010000001.1"/>
</dbReference>
<keyword evidence="1" id="KW-0175">Coiled coil</keyword>
<feature type="coiled-coil region" evidence="1">
    <location>
        <begin position="7"/>
        <end position="72"/>
    </location>
</feature>
<comment type="caution">
    <text evidence="3">The sequence shown here is derived from an EMBL/GenBank/DDBJ whole genome shotgun (WGS) entry which is preliminary data.</text>
</comment>
<protein>
    <submittedName>
        <fullName evidence="3">Sigma factor-like helix-turn-helix DNA-binding protein</fullName>
    </submittedName>
</protein>
<evidence type="ECO:0000259" key="2">
    <source>
        <dbReference type="Pfam" id="PF04545"/>
    </source>
</evidence>
<feature type="domain" description="RNA polymerase sigma-70 region 4" evidence="2">
    <location>
        <begin position="82"/>
        <end position="118"/>
    </location>
</feature>
<reference evidence="3 4" key="1">
    <citation type="submission" date="2024-01" db="EMBL/GenBank/DDBJ databases">
        <title>Seven novel Bacillus-like species.</title>
        <authorList>
            <person name="Liu G."/>
        </authorList>
    </citation>
    <scope>NUCLEOTIDE SEQUENCE [LARGE SCALE GENOMIC DNA]</scope>
    <source>
        <strain evidence="3 4">FJAT-51639</strain>
    </source>
</reference>
<dbReference type="InterPro" id="IPR007630">
    <property type="entry name" value="RNA_pol_sigma70_r4"/>
</dbReference>
<proteinExistence type="predicted"/>